<dbReference type="AlphaFoldDB" id="A0A9D1KTX2"/>
<dbReference type="InterPro" id="IPR013520">
    <property type="entry name" value="Ribonucl_H"/>
</dbReference>
<dbReference type="Gene3D" id="3.40.1440.10">
    <property type="entry name" value="GIY-YIG endonuclease"/>
    <property type="match status" value="1"/>
</dbReference>
<dbReference type="GO" id="GO:0008408">
    <property type="term" value="F:3'-5' exonuclease activity"/>
    <property type="evidence" value="ECO:0007669"/>
    <property type="project" value="TreeGrafter"/>
</dbReference>
<comment type="function">
    <text evidence="1">DNA polymerase III is a complex, multichain enzyme responsible for most of the replicative synthesis in bacteria. The epsilon subunit contain the editing function and is a proofreading 3'-5' exonuclease.</text>
</comment>
<feature type="domain" description="Exonuclease" evidence="3">
    <location>
        <begin position="1"/>
        <end position="162"/>
    </location>
</feature>
<evidence type="ECO:0000256" key="1">
    <source>
        <dbReference type="ARBA" id="ARBA00025483"/>
    </source>
</evidence>
<comment type="subunit">
    <text evidence="2">DNA polymerase III contains a core (composed of alpha, epsilon and theta chains) that associates with a tau subunit. This core dimerizes to form the POLIII' complex. PolIII' associates with the gamma complex (composed of gamma, delta, delta', psi and chi chains) and with the beta chain to form the complete DNA polymerase III complex.</text>
</comment>
<dbReference type="SMART" id="SM00479">
    <property type="entry name" value="EXOIII"/>
    <property type="match status" value="1"/>
</dbReference>
<dbReference type="NCBIfam" id="TIGR00573">
    <property type="entry name" value="dnaq"/>
    <property type="match status" value="1"/>
</dbReference>
<dbReference type="FunFam" id="3.30.420.10:FF:000045">
    <property type="entry name" value="3'-5' exonuclease DinG"/>
    <property type="match status" value="1"/>
</dbReference>
<dbReference type="EMBL" id="DVLY01000027">
    <property type="protein sequence ID" value="HIT97430.1"/>
    <property type="molecule type" value="Genomic_DNA"/>
</dbReference>
<evidence type="ECO:0000313" key="5">
    <source>
        <dbReference type="Proteomes" id="UP000824161"/>
    </source>
</evidence>
<gene>
    <name evidence="4" type="ORF">IAC44_01175</name>
</gene>
<organism evidence="4 5">
    <name type="scientific">Candidatus Merdimorpha stercoravium</name>
    <dbReference type="NCBI Taxonomy" id="2840863"/>
    <lineage>
        <taxon>Bacteria</taxon>
        <taxon>Pseudomonadati</taxon>
        <taxon>Bacteroidota</taxon>
        <taxon>Flavobacteriia</taxon>
        <taxon>Flavobacteriales</taxon>
        <taxon>Candidatus Merdimorpha</taxon>
    </lineage>
</organism>
<dbReference type="Gene3D" id="3.30.420.10">
    <property type="entry name" value="Ribonuclease H-like superfamily/Ribonuclease H"/>
    <property type="match status" value="1"/>
</dbReference>
<comment type="caution">
    <text evidence="4">The sequence shown here is derived from an EMBL/GenBank/DDBJ whole genome shotgun (WGS) entry which is preliminary data.</text>
</comment>
<dbReference type="InterPro" id="IPR035901">
    <property type="entry name" value="GIY-YIG_endonuc_sf"/>
</dbReference>
<sequence length="361" mass="41425">MDLETTGGRFSEEGITEVAIYRFDGHQVVDRLVSLVNPMRPIDPYVTRLTGIDNKMLRRAPRFHELAKRIVEITDGCAIVAHNADFDYRMLRQEFARLGYVYERNTICTVKESQRLMPGLESYSLGKLCRALGIPVAARHRAYGDAEATVRLLEILIEKDTSKQIVKMASRPAHRLSRREMKYRLILDTLPTFSGVFQILDKDKNIVYIGRSNNIYKQMTHLLSLDTQVGRAIQEAINTVTWEEVPSQLISYLKYIGQVREIEPPLNGKLRLRRMTRSLASAFPRDKTMLIFDKGQKVSERAVVLVENGQLKGYAYADLNHQVTNLDVLRSRLTPLENTPDYLYAIRAYVRRGQGVTVEYL</sequence>
<dbReference type="Pfam" id="PF00929">
    <property type="entry name" value="RNase_T"/>
    <property type="match status" value="1"/>
</dbReference>
<reference evidence="4" key="1">
    <citation type="submission" date="2020-10" db="EMBL/GenBank/DDBJ databases">
        <authorList>
            <person name="Gilroy R."/>
        </authorList>
    </citation>
    <scope>NUCLEOTIDE SEQUENCE</scope>
    <source>
        <strain evidence="4">1383</strain>
    </source>
</reference>
<reference evidence="4" key="2">
    <citation type="journal article" date="2021" name="PeerJ">
        <title>Extensive microbial diversity within the chicken gut microbiome revealed by metagenomics and culture.</title>
        <authorList>
            <person name="Gilroy R."/>
            <person name="Ravi A."/>
            <person name="Getino M."/>
            <person name="Pursley I."/>
            <person name="Horton D.L."/>
            <person name="Alikhan N.F."/>
            <person name="Baker D."/>
            <person name="Gharbi K."/>
            <person name="Hall N."/>
            <person name="Watson M."/>
            <person name="Adriaenssens E.M."/>
            <person name="Foster-Nyarko E."/>
            <person name="Jarju S."/>
            <person name="Secka A."/>
            <person name="Antonio M."/>
            <person name="Oren A."/>
            <person name="Chaudhuri R.R."/>
            <person name="La Ragione R."/>
            <person name="Hildebrand F."/>
            <person name="Pallen M.J."/>
        </authorList>
    </citation>
    <scope>NUCLEOTIDE SEQUENCE</scope>
    <source>
        <strain evidence="4">1383</strain>
    </source>
</reference>
<dbReference type="PANTHER" id="PTHR30231:SF37">
    <property type="entry name" value="EXODEOXYRIBONUCLEASE 10"/>
    <property type="match status" value="1"/>
</dbReference>
<evidence type="ECO:0000313" key="4">
    <source>
        <dbReference type="EMBL" id="HIT97430.1"/>
    </source>
</evidence>
<dbReference type="GO" id="GO:0005829">
    <property type="term" value="C:cytosol"/>
    <property type="evidence" value="ECO:0007669"/>
    <property type="project" value="TreeGrafter"/>
</dbReference>
<dbReference type="GO" id="GO:0003677">
    <property type="term" value="F:DNA binding"/>
    <property type="evidence" value="ECO:0007669"/>
    <property type="project" value="InterPro"/>
</dbReference>
<evidence type="ECO:0000256" key="2">
    <source>
        <dbReference type="ARBA" id="ARBA00026073"/>
    </source>
</evidence>
<dbReference type="InterPro" id="IPR036397">
    <property type="entry name" value="RNaseH_sf"/>
</dbReference>
<evidence type="ECO:0000259" key="3">
    <source>
        <dbReference type="SMART" id="SM00479"/>
    </source>
</evidence>
<dbReference type="Proteomes" id="UP000824161">
    <property type="component" value="Unassembled WGS sequence"/>
</dbReference>
<dbReference type="CDD" id="cd06127">
    <property type="entry name" value="DEDDh"/>
    <property type="match status" value="1"/>
</dbReference>
<dbReference type="GO" id="GO:0003887">
    <property type="term" value="F:DNA-directed DNA polymerase activity"/>
    <property type="evidence" value="ECO:0007669"/>
    <property type="project" value="InterPro"/>
</dbReference>
<proteinExistence type="predicted"/>
<dbReference type="PANTHER" id="PTHR30231">
    <property type="entry name" value="DNA POLYMERASE III SUBUNIT EPSILON"/>
    <property type="match status" value="1"/>
</dbReference>
<protein>
    <submittedName>
        <fullName evidence="4">DNA polymerase III subunit epsilon</fullName>
    </submittedName>
</protein>
<dbReference type="SUPFAM" id="SSF53098">
    <property type="entry name" value="Ribonuclease H-like"/>
    <property type="match status" value="1"/>
</dbReference>
<accession>A0A9D1KTX2</accession>
<dbReference type="InterPro" id="IPR012337">
    <property type="entry name" value="RNaseH-like_sf"/>
</dbReference>
<dbReference type="InterPro" id="IPR006054">
    <property type="entry name" value="DnaQ"/>
</dbReference>
<dbReference type="GO" id="GO:0045004">
    <property type="term" value="P:DNA replication proofreading"/>
    <property type="evidence" value="ECO:0007669"/>
    <property type="project" value="TreeGrafter"/>
</dbReference>
<name>A0A9D1KTX2_9FLAO</name>